<feature type="repeat" description="ANK" evidence="3">
    <location>
        <begin position="128"/>
        <end position="160"/>
    </location>
</feature>
<evidence type="ECO:0000313" key="5">
    <source>
        <dbReference type="Proteomes" id="UP000603865"/>
    </source>
</evidence>
<reference evidence="4" key="2">
    <citation type="submission" date="2020-09" db="EMBL/GenBank/DDBJ databases">
        <authorList>
            <person name="Sun Q."/>
            <person name="Ohkuma M."/>
        </authorList>
    </citation>
    <scope>NUCLEOTIDE SEQUENCE</scope>
    <source>
        <strain evidence="4">JCM 31311</strain>
    </source>
</reference>
<organism evidence="4 5">
    <name type="scientific">Deinococcus ruber</name>
    <dbReference type="NCBI Taxonomy" id="1848197"/>
    <lineage>
        <taxon>Bacteria</taxon>
        <taxon>Thermotogati</taxon>
        <taxon>Deinococcota</taxon>
        <taxon>Deinococci</taxon>
        <taxon>Deinococcales</taxon>
        <taxon>Deinococcaceae</taxon>
        <taxon>Deinococcus</taxon>
    </lineage>
</organism>
<dbReference type="EMBL" id="BMQL01000001">
    <property type="protein sequence ID" value="GGQ94985.1"/>
    <property type="molecule type" value="Genomic_DNA"/>
</dbReference>
<keyword evidence="1" id="KW-0677">Repeat</keyword>
<evidence type="ECO:0000256" key="2">
    <source>
        <dbReference type="ARBA" id="ARBA00023043"/>
    </source>
</evidence>
<dbReference type="Pfam" id="PF00023">
    <property type="entry name" value="Ank"/>
    <property type="match status" value="1"/>
</dbReference>
<protein>
    <recommendedName>
        <fullName evidence="6">Ankyrin repeat domain-containing protein</fullName>
    </recommendedName>
</protein>
<dbReference type="Gene3D" id="1.25.40.20">
    <property type="entry name" value="Ankyrin repeat-containing domain"/>
    <property type="match status" value="2"/>
</dbReference>
<evidence type="ECO:0000313" key="4">
    <source>
        <dbReference type="EMBL" id="GGQ94985.1"/>
    </source>
</evidence>
<feature type="repeat" description="ANK" evidence="3">
    <location>
        <begin position="161"/>
        <end position="193"/>
    </location>
</feature>
<dbReference type="Pfam" id="PF12796">
    <property type="entry name" value="Ank_2"/>
    <property type="match status" value="1"/>
</dbReference>
<dbReference type="PROSITE" id="PS50297">
    <property type="entry name" value="ANK_REP_REGION"/>
    <property type="match status" value="3"/>
</dbReference>
<keyword evidence="5" id="KW-1185">Reference proteome</keyword>
<feature type="repeat" description="ANK" evidence="3">
    <location>
        <begin position="94"/>
        <end position="126"/>
    </location>
</feature>
<evidence type="ECO:0000256" key="3">
    <source>
        <dbReference type="PROSITE-ProRule" id="PRU00023"/>
    </source>
</evidence>
<dbReference type="AlphaFoldDB" id="A0A918F2G9"/>
<comment type="caution">
    <text evidence="4">The sequence shown here is derived from an EMBL/GenBank/DDBJ whole genome shotgun (WGS) entry which is preliminary data.</text>
</comment>
<gene>
    <name evidence="4" type="ORF">GCM10008957_04080</name>
</gene>
<dbReference type="GO" id="GO:0010468">
    <property type="term" value="P:regulation of gene expression"/>
    <property type="evidence" value="ECO:0007669"/>
    <property type="project" value="TreeGrafter"/>
</dbReference>
<proteinExistence type="predicted"/>
<feature type="repeat" description="ANK" evidence="3">
    <location>
        <begin position="36"/>
        <end position="68"/>
    </location>
</feature>
<dbReference type="SMART" id="SM00248">
    <property type="entry name" value="ANK"/>
    <property type="match status" value="4"/>
</dbReference>
<dbReference type="PANTHER" id="PTHR24124">
    <property type="entry name" value="ANKYRIN REPEAT FAMILY A"/>
    <property type="match status" value="1"/>
</dbReference>
<dbReference type="RefSeq" id="WP_189087804.1">
    <property type="nucleotide sequence ID" value="NZ_BMQL01000001.1"/>
</dbReference>
<dbReference type="Proteomes" id="UP000603865">
    <property type="component" value="Unassembled WGS sequence"/>
</dbReference>
<dbReference type="PANTHER" id="PTHR24124:SF14">
    <property type="entry name" value="CHROMOSOME UNDETERMINED SCAFFOLD_25, WHOLE GENOME SHOTGUN SEQUENCE"/>
    <property type="match status" value="1"/>
</dbReference>
<reference evidence="4" key="1">
    <citation type="journal article" date="2014" name="Int. J. Syst. Evol. Microbiol.">
        <title>Complete genome sequence of Corynebacterium casei LMG S-19264T (=DSM 44701T), isolated from a smear-ripened cheese.</title>
        <authorList>
            <consortium name="US DOE Joint Genome Institute (JGI-PGF)"/>
            <person name="Walter F."/>
            <person name="Albersmeier A."/>
            <person name="Kalinowski J."/>
            <person name="Ruckert C."/>
        </authorList>
    </citation>
    <scope>NUCLEOTIDE SEQUENCE</scope>
    <source>
        <strain evidence="4">JCM 31311</strain>
    </source>
</reference>
<accession>A0A918F2G9</accession>
<dbReference type="SUPFAM" id="SSF48403">
    <property type="entry name" value="Ankyrin repeat"/>
    <property type="match status" value="1"/>
</dbReference>
<name>A0A918F2G9_9DEIO</name>
<dbReference type="InterPro" id="IPR036770">
    <property type="entry name" value="Ankyrin_rpt-contain_sf"/>
</dbReference>
<sequence>MSETIMLFQAIQAGDAATVTDLIEARPDLLSAESPSGLSPLLFAAYYRKTQMAELLIELGAPVSPFEAAAAGSLRRLLPALAADPALLSDYSSDGFTLLGLCAFFGHLDVAAALLERGAAVDLPSHTMNVTPLGSAAAGNHVALCELLLDAGADPNAQQQGGFTPLLSAVQNGNLELLDLLIRRGADVRAVTADGRSALDLAQESGQVAVIKRLSAGD</sequence>
<dbReference type="InterPro" id="IPR002110">
    <property type="entry name" value="Ankyrin_rpt"/>
</dbReference>
<dbReference type="PROSITE" id="PS50088">
    <property type="entry name" value="ANK_REPEAT"/>
    <property type="match status" value="4"/>
</dbReference>
<evidence type="ECO:0008006" key="6">
    <source>
        <dbReference type="Google" id="ProtNLM"/>
    </source>
</evidence>
<keyword evidence="2 3" id="KW-0040">ANK repeat</keyword>
<evidence type="ECO:0000256" key="1">
    <source>
        <dbReference type="ARBA" id="ARBA00022737"/>
    </source>
</evidence>